<protein>
    <submittedName>
        <fullName evidence="2">Uncharacterized protein</fullName>
    </submittedName>
</protein>
<evidence type="ECO:0000256" key="1">
    <source>
        <dbReference type="SAM" id="MobiDB-lite"/>
    </source>
</evidence>
<dbReference type="AlphaFoldDB" id="A0AAE1S804"/>
<keyword evidence="3" id="KW-1185">Reference proteome</keyword>
<dbReference type="Proteomes" id="UP001291623">
    <property type="component" value="Unassembled WGS sequence"/>
</dbReference>
<proteinExistence type="predicted"/>
<name>A0AAE1S804_9SOLA</name>
<comment type="caution">
    <text evidence="2">The sequence shown here is derived from an EMBL/GenBank/DDBJ whole genome shotgun (WGS) entry which is preliminary data.</text>
</comment>
<organism evidence="2 3">
    <name type="scientific">Anisodus tanguticus</name>
    <dbReference type="NCBI Taxonomy" id="243964"/>
    <lineage>
        <taxon>Eukaryota</taxon>
        <taxon>Viridiplantae</taxon>
        <taxon>Streptophyta</taxon>
        <taxon>Embryophyta</taxon>
        <taxon>Tracheophyta</taxon>
        <taxon>Spermatophyta</taxon>
        <taxon>Magnoliopsida</taxon>
        <taxon>eudicotyledons</taxon>
        <taxon>Gunneridae</taxon>
        <taxon>Pentapetalae</taxon>
        <taxon>asterids</taxon>
        <taxon>lamiids</taxon>
        <taxon>Solanales</taxon>
        <taxon>Solanaceae</taxon>
        <taxon>Solanoideae</taxon>
        <taxon>Hyoscyameae</taxon>
        <taxon>Anisodus</taxon>
    </lineage>
</organism>
<accession>A0AAE1S804</accession>
<evidence type="ECO:0000313" key="2">
    <source>
        <dbReference type="EMBL" id="KAK4364955.1"/>
    </source>
</evidence>
<gene>
    <name evidence="2" type="ORF">RND71_016313</name>
</gene>
<feature type="region of interest" description="Disordered" evidence="1">
    <location>
        <begin position="1"/>
        <end position="20"/>
    </location>
</feature>
<sequence length="83" mass="10016">MEIERDFVSDENGNNDMLPPDDLWSLRPTLQLVHYWPMDYAACPEANWRFMWEARKFCQNRWDERSLGTISKSPHITKQTDQR</sequence>
<dbReference type="EMBL" id="JAVYJV010000008">
    <property type="protein sequence ID" value="KAK4364955.1"/>
    <property type="molecule type" value="Genomic_DNA"/>
</dbReference>
<reference evidence="2" key="1">
    <citation type="submission" date="2023-12" db="EMBL/GenBank/DDBJ databases">
        <title>Genome assembly of Anisodus tanguticus.</title>
        <authorList>
            <person name="Wang Y.-J."/>
        </authorList>
    </citation>
    <scope>NUCLEOTIDE SEQUENCE</scope>
    <source>
        <strain evidence="2">KB-2021</strain>
        <tissue evidence="2">Leaf</tissue>
    </source>
</reference>
<evidence type="ECO:0000313" key="3">
    <source>
        <dbReference type="Proteomes" id="UP001291623"/>
    </source>
</evidence>